<keyword evidence="2" id="KW-1185">Reference proteome</keyword>
<dbReference type="EMBL" id="ML976656">
    <property type="protein sequence ID" value="KAF1980318.1"/>
    <property type="molecule type" value="Genomic_DNA"/>
</dbReference>
<proteinExistence type="predicted"/>
<dbReference type="AlphaFoldDB" id="A0A6A5VU97"/>
<reference evidence="1" key="1">
    <citation type="journal article" date="2020" name="Stud. Mycol.">
        <title>101 Dothideomycetes genomes: a test case for predicting lifestyles and emergence of pathogens.</title>
        <authorList>
            <person name="Haridas S."/>
            <person name="Albert R."/>
            <person name="Binder M."/>
            <person name="Bloem J."/>
            <person name="Labutti K."/>
            <person name="Salamov A."/>
            <person name="Andreopoulos B."/>
            <person name="Baker S."/>
            <person name="Barry K."/>
            <person name="Bills G."/>
            <person name="Bluhm B."/>
            <person name="Cannon C."/>
            <person name="Castanera R."/>
            <person name="Culley D."/>
            <person name="Daum C."/>
            <person name="Ezra D."/>
            <person name="Gonzalez J."/>
            <person name="Henrissat B."/>
            <person name="Kuo A."/>
            <person name="Liang C."/>
            <person name="Lipzen A."/>
            <person name="Lutzoni F."/>
            <person name="Magnuson J."/>
            <person name="Mondo S."/>
            <person name="Nolan M."/>
            <person name="Ohm R."/>
            <person name="Pangilinan J."/>
            <person name="Park H.-J."/>
            <person name="Ramirez L."/>
            <person name="Alfaro M."/>
            <person name="Sun H."/>
            <person name="Tritt A."/>
            <person name="Yoshinaga Y."/>
            <person name="Zwiers L.-H."/>
            <person name="Turgeon B."/>
            <person name="Goodwin S."/>
            <person name="Spatafora J."/>
            <person name="Crous P."/>
            <person name="Grigoriev I."/>
        </authorList>
    </citation>
    <scope>NUCLEOTIDE SEQUENCE</scope>
    <source>
        <strain evidence="1">CBS 107.79</strain>
    </source>
</reference>
<gene>
    <name evidence="1" type="ORF">BU23DRAFT_444278</name>
</gene>
<name>A0A6A5VU97_9PLEO</name>
<accession>A0A6A5VU97</accession>
<evidence type="ECO:0000313" key="2">
    <source>
        <dbReference type="Proteomes" id="UP000800036"/>
    </source>
</evidence>
<sequence length="66" mass="7750">LFKPLSSAYSVELTSFMYNCQGISSITKRDFYRLFYAAWHTAFKEETILKAFKVTRLALFNPKVIF</sequence>
<feature type="non-terminal residue" evidence="1">
    <location>
        <position position="1"/>
    </location>
</feature>
<dbReference type="Proteomes" id="UP000800036">
    <property type="component" value="Unassembled WGS sequence"/>
</dbReference>
<protein>
    <submittedName>
        <fullName evidence="1">Uncharacterized protein</fullName>
    </submittedName>
</protein>
<evidence type="ECO:0000313" key="1">
    <source>
        <dbReference type="EMBL" id="KAF1980318.1"/>
    </source>
</evidence>
<organism evidence="1 2">
    <name type="scientific">Bimuria novae-zelandiae CBS 107.79</name>
    <dbReference type="NCBI Taxonomy" id="1447943"/>
    <lineage>
        <taxon>Eukaryota</taxon>
        <taxon>Fungi</taxon>
        <taxon>Dikarya</taxon>
        <taxon>Ascomycota</taxon>
        <taxon>Pezizomycotina</taxon>
        <taxon>Dothideomycetes</taxon>
        <taxon>Pleosporomycetidae</taxon>
        <taxon>Pleosporales</taxon>
        <taxon>Massarineae</taxon>
        <taxon>Didymosphaeriaceae</taxon>
        <taxon>Bimuria</taxon>
    </lineage>
</organism>
<dbReference type="OrthoDB" id="3795213at2759"/>